<dbReference type="AlphaFoldDB" id="A0A1W1CHK2"/>
<dbReference type="HAMAP" id="MF_01363">
    <property type="entry name" value="Ribosomal_bL21"/>
    <property type="match status" value="1"/>
</dbReference>
<dbReference type="InterPro" id="IPR028909">
    <property type="entry name" value="bL21-like"/>
</dbReference>
<dbReference type="Pfam" id="PF00829">
    <property type="entry name" value="Ribosomal_L21p"/>
    <property type="match status" value="1"/>
</dbReference>
<dbReference type="GO" id="GO:0005840">
    <property type="term" value="C:ribosome"/>
    <property type="evidence" value="ECO:0007669"/>
    <property type="project" value="UniProtKB-KW"/>
</dbReference>
<keyword evidence="5" id="KW-0687">Ribonucleoprotein</keyword>
<dbReference type="EMBL" id="FPHJ01000047">
    <property type="protein sequence ID" value="SFV65187.1"/>
    <property type="molecule type" value="Genomic_DNA"/>
</dbReference>
<gene>
    <name evidence="7" type="ORF">MNB_SUP05-5-1060</name>
</gene>
<evidence type="ECO:0000256" key="1">
    <source>
        <dbReference type="ARBA" id="ARBA00008563"/>
    </source>
</evidence>
<comment type="similarity">
    <text evidence="1">Belongs to the bacterial ribosomal protein bL21 family.</text>
</comment>
<keyword evidence="4 7" id="KW-0689">Ribosomal protein</keyword>
<dbReference type="SUPFAM" id="SSF141091">
    <property type="entry name" value="L21p-like"/>
    <property type="match status" value="1"/>
</dbReference>
<evidence type="ECO:0000256" key="3">
    <source>
        <dbReference type="ARBA" id="ARBA00022884"/>
    </source>
</evidence>
<dbReference type="GO" id="GO:1990904">
    <property type="term" value="C:ribonucleoprotein complex"/>
    <property type="evidence" value="ECO:0007669"/>
    <property type="project" value="UniProtKB-KW"/>
</dbReference>
<evidence type="ECO:0000256" key="5">
    <source>
        <dbReference type="ARBA" id="ARBA00023274"/>
    </source>
</evidence>
<sequence>MYAVIKTGGKQYRVKEGDFFKVEKIESDIGKKITFDDVLMVGEGSDVKVGTPTVKGAIVEAVVEGHGKGKKVMIIKFRRRKHSMKRQGHRQLFTTIKIENIKTSATTKKATTTAKKEVTKKAATTAVKKDATKKTATATTKKTVAKKTKTTKE</sequence>
<dbReference type="GO" id="GO:0003735">
    <property type="term" value="F:structural constituent of ribosome"/>
    <property type="evidence" value="ECO:0007669"/>
    <property type="project" value="InterPro"/>
</dbReference>
<evidence type="ECO:0000256" key="6">
    <source>
        <dbReference type="SAM" id="MobiDB-lite"/>
    </source>
</evidence>
<accession>A0A1W1CHK2</accession>
<evidence type="ECO:0000313" key="7">
    <source>
        <dbReference type="EMBL" id="SFV65187.1"/>
    </source>
</evidence>
<dbReference type="GO" id="GO:0019843">
    <property type="term" value="F:rRNA binding"/>
    <property type="evidence" value="ECO:0007669"/>
    <property type="project" value="UniProtKB-KW"/>
</dbReference>
<dbReference type="GO" id="GO:0005737">
    <property type="term" value="C:cytoplasm"/>
    <property type="evidence" value="ECO:0007669"/>
    <property type="project" value="UniProtKB-ARBA"/>
</dbReference>
<dbReference type="PROSITE" id="PS01169">
    <property type="entry name" value="RIBOSOMAL_L21"/>
    <property type="match status" value="1"/>
</dbReference>
<reference evidence="7" key="1">
    <citation type="submission" date="2016-10" db="EMBL/GenBank/DDBJ databases">
        <authorList>
            <person name="de Groot N.N."/>
        </authorList>
    </citation>
    <scope>NUCLEOTIDE SEQUENCE</scope>
</reference>
<feature type="region of interest" description="Disordered" evidence="6">
    <location>
        <begin position="129"/>
        <end position="153"/>
    </location>
</feature>
<dbReference type="NCBIfam" id="TIGR00061">
    <property type="entry name" value="L21"/>
    <property type="match status" value="1"/>
</dbReference>
<dbReference type="InterPro" id="IPR001787">
    <property type="entry name" value="Ribosomal_bL21"/>
</dbReference>
<name>A0A1W1CHK2_9ZZZZ</name>
<keyword evidence="2" id="KW-0699">rRNA-binding</keyword>
<keyword evidence="3" id="KW-0694">RNA-binding</keyword>
<feature type="compositionally biased region" description="Basic residues" evidence="6">
    <location>
        <begin position="143"/>
        <end position="153"/>
    </location>
</feature>
<protein>
    <submittedName>
        <fullName evidence="7">LSU ribosomal protein L21p</fullName>
    </submittedName>
</protein>
<dbReference type="InterPro" id="IPR036164">
    <property type="entry name" value="bL21-like_sf"/>
</dbReference>
<dbReference type="PANTHER" id="PTHR21349">
    <property type="entry name" value="50S RIBOSOMAL PROTEIN L21"/>
    <property type="match status" value="1"/>
</dbReference>
<evidence type="ECO:0000256" key="4">
    <source>
        <dbReference type="ARBA" id="ARBA00022980"/>
    </source>
</evidence>
<proteinExistence type="inferred from homology"/>
<dbReference type="PANTHER" id="PTHR21349:SF0">
    <property type="entry name" value="LARGE RIBOSOMAL SUBUNIT PROTEIN BL21M"/>
    <property type="match status" value="1"/>
</dbReference>
<dbReference type="InterPro" id="IPR018258">
    <property type="entry name" value="Ribosomal_bL21_CS"/>
</dbReference>
<organism evidence="7">
    <name type="scientific">hydrothermal vent metagenome</name>
    <dbReference type="NCBI Taxonomy" id="652676"/>
    <lineage>
        <taxon>unclassified sequences</taxon>
        <taxon>metagenomes</taxon>
        <taxon>ecological metagenomes</taxon>
    </lineage>
</organism>
<dbReference type="GO" id="GO:0006412">
    <property type="term" value="P:translation"/>
    <property type="evidence" value="ECO:0007669"/>
    <property type="project" value="InterPro"/>
</dbReference>
<evidence type="ECO:0000256" key="2">
    <source>
        <dbReference type="ARBA" id="ARBA00022730"/>
    </source>
</evidence>